<evidence type="ECO:0000313" key="2">
    <source>
        <dbReference type="Proteomes" id="UP000176803"/>
    </source>
</evidence>
<protein>
    <recommendedName>
        <fullName evidence="3">Polymerase nucleotidyl transferase domain-containing protein</fullName>
    </recommendedName>
</protein>
<comment type="caution">
    <text evidence="1">The sequence shown here is derived from an EMBL/GenBank/DDBJ whole genome shotgun (WGS) entry which is preliminary data.</text>
</comment>
<name>A0A1F7I3X9_9BACT</name>
<gene>
    <name evidence="1" type="ORF">A3F03_02435</name>
</gene>
<proteinExistence type="predicted"/>
<dbReference type="EMBL" id="MGAC01000023">
    <property type="protein sequence ID" value="OGK38056.1"/>
    <property type="molecule type" value="Genomic_DNA"/>
</dbReference>
<accession>A0A1F7I3X9</accession>
<organism evidence="1 2">
    <name type="scientific">Candidatus Roizmanbacteria bacterium RIFCSPHIGHO2_12_FULL_41_11</name>
    <dbReference type="NCBI Taxonomy" id="1802052"/>
    <lineage>
        <taxon>Bacteria</taxon>
        <taxon>Candidatus Roizmaniibacteriota</taxon>
    </lineage>
</organism>
<sequence length="291" mass="34214">MTPEQAVRRVLKYFNIFQYPPSFPEIYTFFPQKIARANLRQLLARMVVNGSLVKAMLDGQNHYCLPENKRNLAIWSKRHLESQQKITLLKQYLRFLSHIPQLKLVAYSGSIAMANTTPKDDVDLFIVTGKERLWTARFIAIVAAQLFGLRSFRHPSRVCLNMFFDKQNLAIPALKRNLYVGHEALQLRPIINKNFTYQYFLAKNTWLNKLFPNVNFMKLFKRRAGINLAEKPFWQAKVLKLMPIGDILEYLLKKIQLTIIQKRLTQEVITDTQLWLIQNDFEKEVARKIDI</sequence>
<dbReference type="AlphaFoldDB" id="A0A1F7I3X9"/>
<reference evidence="1 2" key="1">
    <citation type="journal article" date="2016" name="Nat. Commun.">
        <title>Thousands of microbial genomes shed light on interconnected biogeochemical processes in an aquifer system.</title>
        <authorList>
            <person name="Anantharaman K."/>
            <person name="Brown C.T."/>
            <person name="Hug L.A."/>
            <person name="Sharon I."/>
            <person name="Castelle C.J."/>
            <person name="Probst A.J."/>
            <person name="Thomas B.C."/>
            <person name="Singh A."/>
            <person name="Wilkins M.J."/>
            <person name="Karaoz U."/>
            <person name="Brodie E.L."/>
            <person name="Williams K.H."/>
            <person name="Hubbard S.S."/>
            <person name="Banfield J.F."/>
        </authorList>
    </citation>
    <scope>NUCLEOTIDE SEQUENCE [LARGE SCALE GENOMIC DNA]</scope>
</reference>
<evidence type="ECO:0008006" key="3">
    <source>
        <dbReference type="Google" id="ProtNLM"/>
    </source>
</evidence>
<evidence type="ECO:0000313" key="1">
    <source>
        <dbReference type="EMBL" id="OGK38056.1"/>
    </source>
</evidence>
<dbReference type="Proteomes" id="UP000176803">
    <property type="component" value="Unassembled WGS sequence"/>
</dbReference>